<reference evidence="1 2" key="1">
    <citation type="journal article" date="2018" name="Int. J. Syst. Evol. Microbiol.">
        <title>Draft Genome Sequence of Faecalimonas umbilicata JCM 30896T, an Acetate-Producing Bacterium Isolated from Human Feces.</title>
        <authorList>
            <person name="Sakamoto M."/>
            <person name="Ikeyama N."/>
            <person name="Yuki M."/>
            <person name="Ohkuma M."/>
        </authorList>
    </citation>
    <scope>NUCLEOTIDE SEQUENCE [LARGE SCALE GENOMIC DNA]</scope>
    <source>
        <strain evidence="1 2">EGH7</strain>
    </source>
</reference>
<organism evidence="1 2">
    <name type="scientific">Faecalimonas umbilicata</name>
    <dbReference type="NCBI Taxonomy" id="1912855"/>
    <lineage>
        <taxon>Bacteria</taxon>
        <taxon>Bacillati</taxon>
        <taxon>Bacillota</taxon>
        <taxon>Clostridia</taxon>
        <taxon>Lachnospirales</taxon>
        <taxon>Lachnospiraceae</taxon>
        <taxon>Faecalimonas</taxon>
    </lineage>
</organism>
<protein>
    <submittedName>
        <fullName evidence="1">Uncharacterized protein</fullName>
    </submittedName>
</protein>
<dbReference type="Proteomes" id="UP000702954">
    <property type="component" value="Unassembled WGS sequence"/>
</dbReference>
<keyword evidence="2" id="KW-1185">Reference proteome</keyword>
<evidence type="ECO:0000313" key="1">
    <source>
        <dbReference type="EMBL" id="GBU06583.1"/>
    </source>
</evidence>
<evidence type="ECO:0000313" key="2">
    <source>
        <dbReference type="Proteomes" id="UP000702954"/>
    </source>
</evidence>
<gene>
    <name evidence="1" type="ORF">FAEUMB_31240</name>
</gene>
<name>A0ABQ0R1Q4_9FIRM</name>
<accession>A0ABQ0R1Q4</accession>
<comment type="caution">
    <text evidence="1">The sequence shown here is derived from an EMBL/GenBank/DDBJ whole genome shotgun (WGS) entry which is preliminary data.</text>
</comment>
<proteinExistence type="predicted"/>
<sequence length="53" mass="6081">MKEEKRVTCPICGYRMPISFTEDAECSGVYVLCKGRKCKNVIEIKIKKGQQIK</sequence>
<dbReference type="EMBL" id="BHEO01000008">
    <property type="protein sequence ID" value="GBU06583.1"/>
    <property type="molecule type" value="Genomic_DNA"/>
</dbReference>